<protein>
    <submittedName>
        <fullName evidence="6">FAD-dependent monooxygenase</fullName>
    </submittedName>
</protein>
<dbReference type="SUPFAM" id="SSF52833">
    <property type="entry name" value="Thioredoxin-like"/>
    <property type="match status" value="1"/>
</dbReference>
<keyword evidence="7" id="KW-1185">Reference proteome</keyword>
<dbReference type="InterPro" id="IPR036249">
    <property type="entry name" value="Thioredoxin-like_sf"/>
</dbReference>
<dbReference type="PANTHER" id="PTHR43004">
    <property type="entry name" value="TRK SYSTEM POTASSIUM UPTAKE PROTEIN"/>
    <property type="match status" value="1"/>
</dbReference>
<evidence type="ECO:0000256" key="3">
    <source>
        <dbReference type="ARBA" id="ARBA00022630"/>
    </source>
</evidence>
<dbReference type="InterPro" id="IPR050641">
    <property type="entry name" value="RIFMO-like"/>
</dbReference>
<dbReference type="Gene3D" id="3.50.50.60">
    <property type="entry name" value="FAD/NAD(P)-binding domain"/>
    <property type="match status" value="1"/>
</dbReference>
<gene>
    <name evidence="6" type="ORF">GCM10020366_41230</name>
</gene>
<name>A0ABP6RTH5_9PSEU</name>
<sequence>MSAQHDTDVLIAGAGPTGLVLACELARRGIAFRLVDKATEHFGGSRGDGIHPRTQEVFADLGVLDDLHAAGAGGIPMRKYEAGRLVWEGHPGEPVPATPGVPHPNAWFVPQFRTEEVLRKALAGYGGQVELGVELRALRQDDRQVTARLADGTEIRARYLVGADGGRSTVRRALGIEFRGETDETTKALIADVRLSGLGRDRALAWSRDGELASVQPLAGTDLFTVTASRDDVEPTPDGLREWLNRMSGLDLRVHEVHWNSVWRANARLAERYRDGRVLLAGDAAHVCPPTGGQGMNTGVQDAHNLGWKLAAVLRGADEALLDSYEAERYPVAEGVLRLSGRLLDLLREDDPEAHVRGPELNQLGLHYRGGPLAEERRAEPAAVRAGDRAPDAPVLLDGAEVRLFELFAGPHWTLLDFGGTSAGLALPGLDAHAVLREPRPGAVHDVHGHAHDGYGVDRPALLLVRPDGYLGWAGAPGDLADLRAYLLPKLGS</sequence>
<dbReference type="PANTHER" id="PTHR43004:SF19">
    <property type="entry name" value="BINDING MONOOXYGENASE, PUTATIVE (JCVI)-RELATED"/>
    <property type="match status" value="1"/>
</dbReference>
<keyword evidence="6" id="KW-0503">Monooxygenase</keyword>
<comment type="caution">
    <text evidence="6">The sequence shown here is derived from an EMBL/GenBank/DDBJ whole genome shotgun (WGS) entry which is preliminary data.</text>
</comment>
<dbReference type="Gene3D" id="3.30.70.2450">
    <property type="match status" value="1"/>
</dbReference>
<dbReference type="Gene3D" id="3.40.30.120">
    <property type="match status" value="1"/>
</dbReference>
<reference evidence="7" key="1">
    <citation type="journal article" date="2019" name="Int. J. Syst. Evol. Microbiol.">
        <title>The Global Catalogue of Microorganisms (GCM) 10K type strain sequencing project: providing services to taxonomists for standard genome sequencing and annotation.</title>
        <authorList>
            <consortium name="The Broad Institute Genomics Platform"/>
            <consortium name="The Broad Institute Genome Sequencing Center for Infectious Disease"/>
            <person name="Wu L."/>
            <person name="Ma J."/>
        </authorList>
    </citation>
    <scope>NUCLEOTIDE SEQUENCE [LARGE SCALE GENOMIC DNA]</scope>
    <source>
        <strain evidence="7">JCM 9687</strain>
    </source>
</reference>
<evidence type="ECO:0000313" key="6">
    <source>
        <dbReference type="EMBL" id="GAA3360593.1"/>
    </source>
</evidence>
<dbReference type="Pfam" id="PF01494">
    <property type="entry name" value="FAD_binding_3"/>
    <property type="match status" value="1"/>
</dbReference>
<evidence type="ECO:0000259" key="5">
    <source>
        <dbReference type="Pfam" id="PF01494"/>
    </source>
</evidence>
<keyword evidence="3" id="KW-0285">Flavoprotein</keyword>
<dbReference type="EMBL" id="BAAAYK010000038">
    <property type="protein sequence ID" value="GAA3360593.1"/>
    <property type="molecule type" value="Genomic_DNA"/>
</dbReference>
<dbReference type="Pfam" id="PF21274">
    <property type="entry name" value="Rng_hyd_C"/>
    <property type="match status" value="1"/>
</dbReference>
<dbReference type="RefSeq" id="WP_344928791.1">
    <property type="nucleotide sequence ID" value="NZ_BAAAYK010000038.1"/>
</dbReference>
<dbReference type="Proteomes" id="UP001500483">
    <property type="component" value="Unassembled WGS sequence"/>
</dbReference>
<dbReference type="InterPro" id="IPR036188">
    <property type="entry name" value="FAD/NAD-bd_sf"/>
</dbReference>
<evidence type="ECO:0000256" key="2">
    <source>
        <dbReference type="ARBA" id="ARBA00007801"/>
    </source>
</evidence>
<feature type="domain" description="FAD-binding" evidence="5">
    <location>
        <begin position="6"/>
        <end position="339"/>
    </location>
</feature>
<comment type="similarity">
    <text evidence="2">Belongs to the PheA/TfdB FAD monooxygenase family.</text>
</comment>
<dbReference type="NCBIfam" id="NF004832">
    <property type="entry name" value="PRK06184.1"/>
    <property type="match status" value="1"/>
</dbReference>
<evidence type="ECO:0000256" key="1">
    <source>
        <dbReference type="ARBA" id="ARBA00001974"/>
    </source>
</evidence>
<keyword evidence="6" id="KW-0560">Oxidoreductase</keyword>
<organism evidence="6 7">
    <name type="scientific">Saccharopolyspora gregorii</name>
    <dbReference type="NCBI Taxonomy" id="33914"/>
    <lineage>
        <taxon>Bacteria</taxon>
        <taxon>Bacillati</taxon>
        <taxon>Actinomycetota</taxon>
        <taxon>Actinomycetes</taxon>
        <taxon>Pseudonocardiales</taxon>
        <taxon>Pseudonocardiaceae</taxon>
        <taxon>Saccharopolyspora</taxon>
    </lineage>
</organism>
<evidence type="ECO:0000313" key="7">
    <source>
        <dbReference type="Proteomes" id="UP001500483"/>
    </source>
</evidence>
<dbReference type="PRINTS" id="PR00420">
    <property type="entry name" value="RNGMNOXGNASE"/>
</dbReference>
<accession>A0ABP6RTH5</accession>
<proteinExistence type="inferred from homology"/>
<keyword evidence="4" id="KW-0274">FAD</keyword>
<dbReference type="GO" id="GO:0004497">
    <property type="term" value="F:monooxygenase activity"/>
    <property type="evidence" value="ECO:0007669"/>
    <property type="project" value="UniProtKB-KW"/>
</dbReference>
<comment type="cofactor">
    <cofactor evidence="1">
        <name>FAD</name>
        <dbReference type="ChEBI" id="CHEBI:57692"/>
    </cofactor>
</comment>
<dbReference type="SUPFAM" id="SSF51905">
    <property type="entry name" value="FAD/NAD(P)-binding domain"/>
    <property type="match status" value="1"/>
</dbReference>
<evidence type="ECO:0000256" key="4">
    <source>
        <dbReference type="ARBA" id="ARBA00022827"/>
    </source>
</evidence>
<dbReference type="InterPro" id="IPR002938">
    <property type="entry name" value="FAD-bd"/>
</dbReference>